<feature type="domain" description="DUF4873" evidence="1">
    <location>
        <begin position="380"/>
        <end position="468"/>
    </location>
</feature>
<name>A0A6G9YIY2_9NOCA</name>
<protein>
    <submittedName>
        <fullName evidence="2">DUF4873 domain-containing protein</fullName>
    </submittedName>
</protein>
<reference evidence="2 3" key="1">
    <citation type="journal article" date="2019" name="ACS Chem. Biol.">
        <title>Identification and Mobilization of a Cryptic Antibiotic Biosynthesis Gene Locus from a Human-Pathogenic Nocardia Isolate.</title>
        <authorList>
            <person name="Herisse M."/>
            <person name="Ishida K."/>
            <person name="Porter J.L."/>
            <person name="Howden B."/>
            <person name="Hertweck C."/>
            <person name="Stinear T.P."/>
            <person name="Pidot S.J."/>
        </authorList>
    </citation>
    <scope>NUCLEOTIDE SEQUENCE [LARGE SCALE GENOMIC DNA]</scope>
    <source>
        <strain evidence="2 3">AUSMDU00012717</strain>
    </source>
</reference>
<dbReference type="KEGG" id="nah:F5544_26485"/>
<dbReference type="InterPro" id="IPR036188">
    <property type="entry name" value="FAD/NAD-bd_sf"/>
</dbReference>
<sequence length="477" mass="52454">MSGGEPEILVVGAGFGGIGMAVELRRAGIDDFVILEQGDDPAPRTADKYDILRHIRFRSEVVALDFDDAEDRWSVRTAENSLWRPRVVVLAPGSGFEPAFPAFPGRYSFRGTSFHAARWNDGIDCVGKRVAVVGSGALEFLPELAKQAVRVAIFQPAAPKSLWHRLFEHGPGVRRLSRWISGKYDPIARHDNAELVTDPIMRITESGIATADGREREFDAIVYGTVFGITDRFADRHLVGANGLTIQQVWRDGPEGFLGVAVHGFPNLFLITGPNCGAGRRSGLFVIEAQARYIRRCIERMRLTGSTRMEVRAATQHEFNRRMRAKSADGFHNSGDRFQDEQGRGLTAWPGSSGSYLRTMRRFDPNHYELTVPADREPAHEYAGPALLDAPGSVLPVEVALSGHPDPTDGLYHWYGRISATTSSDLPDPGRSEVFLTIPGGAATPARLQERDPWGNLRIVGIGVPPYPLEPAEIHSS</sequence>
<organism evidence="2 3">
    <name type="scientific">Nocardia arthritidis</name>
    <dbReference type="NCBI Taxonomy" id="228602"/>
    <lineage>
        <taxon>Bacteria</taxon>
        <taxon>Bacillati</taxon>
        <taxon>Actinomycetota</taxon>
        <taxon>Actinomycetes</taxon>
        <taxon>Mycobacteriales</taxon>
        <taxon>Nocardiaceae</taxon>
        <taxon>Nocardia</taxon>
    </lineage>
</organism>
<dbReference type="EMBL" id="CP046172">
    <property type="protein sequence ID" value="QIS13151.1"/>
    <property type="molecule type" value="Genomic_DNA"/>
</dbReference>
<dbReference type="PANTHER" id="PTHR42877:SF4">
    <property type="entry name" value="FAD_NAD(P)-BINDING DOMAIN-CONTAINING PROTEIN-RELATED"/>
    <property type="match status" value="1"/>
</dbReference>
<keyword evidence="3" id="KW-1185">Reference proteome</keyword>
<dbReference type="PANTHER" id="PTHR42877">
    <property type="entry name" value="L-ORNITHINE N(5)-MONOOXYGENASE-RELATED"/>
    <property type="match status" value="1"/>
</dbReference>
<dbReference type="InterPro" id="IPR032371">
    <property type="entry name" value="DUF4873"/>
</dbReference>
<proteinExistence type="predicted"/>
<gene>
    <name evidence="2" type="ORF">F5544_26485</name>
</gene>
<dbReference type="AlphaFoldDB" id="A0A6G9YIY2"/>
<dbReference type="SUPFAM" id="SSF51905">
    <property type="entry name" value="FAD/NAD(P)-binding domain"/>
    <property type="match status" value="1"/>
</dbReference>
<dbReference type="Pfam" id="PF16170">
    <property type="entry name" value="DUF4873"/>
    <property type="match status" value="1"/>
</dbReference>
<evidence type="ECO:0000313" key="3">
    <source>
        <dbReference type="Proteomes" id="UP000503540"/>
    </source>
</evidence>
<accession>A0A6G9YIY2</accession>
<dbReference type="Proteomes" id="UP000503540">
    <property type="component" value="Chromosome"/>
</dbReference>
<evidence type="ECO:0000313" key="2">
    <source>
        <dbReference type="EMBL" id="QIS13151.1"/>
    </source>
</evidence>
<dbReference type="RefSeq" id="WP_167475727.1">
    <property type="nucleotide sequence ID" value="NZ_CP046172.1"/>
</dbReference>
<dbReference type="InterPro" id="IPR051209">
    <property type="entry name" value="FAD-bind_Monooxygenase_sf"/>
</dbReference>
<evidence type="ECO:0000259" key="1">
    <source>
        <dbReference type="Pfam" id="PF16170"/>
    </source>
</evidence>
<dbReference type="Gene3D" id="3.50.50.60">
    <property type="entry name" value="FAD/NAD(P)-binding domain"/>
    <property type="match status" value="3"/>
</dbReference>